<organism evidence="1 2">
    <name type="scientific">Penicillium hetheringtonii</name>
    <dbReference type="NCBI Taxonomy" id="911720"/>
    <lineage>
        <taxon>Eukaryota</taxon>
        <taxon>Fungi</taxon>
        <taxon>Dikarya</taxon>
        <taxon>Ascomycota</taxon>
        <taxon>Pezizomycotina</taxon>
        <taxon>Eurotiomycetes</taxon>
        <taxon>Eurotiomycetidae</taxon>
        <taxon>Eurotiales</taxon>
        <taxon>Aspergillaceae</taxon>
        <taxon>Penicillium</taxon>
    </lineage>
</organism>
<sequence>MFSRSSAKGIIYALNFRRTNGRPKDKLPVFTMYIYEARVSVELAGTLRGPTSLNPNLSVME</sequence>
<keyword evidence="2" id="KW-1185">Reference proteome</keyword>
<gene>
    <name evidence="1" type="ORF">N7450_004437</name>
</gene>
<dbReference type="Proteomes" id="UP001216150">
    <property type="component" value="Unassembled WGS sequence"/>
</dbReference>
<evidence type="ECO:0000313" key="2">
    <source>
        <dbReference type="Proteomes" id="UP001216150"/>
    </source>
</evidence>
<dbReference type="EMBL" id="JAQJAC010000003">
    <property type="protein sequence ID" value="KAJ5590465.1"/>
    <property type="molecule type" value="Genomic_DNA"/>
</dbReference>
<accession>A0AAD6DQ07</accession>
<dbReference type="AlphaFoldDB" id="A0AAD6DQ07"/>
<reference evidence="1 2" key="1">
    <citation type="journal article" date="2023" name="IMA Fungus">
        <title>Comparative genomic study of the Penicillium genus elucidates a diverse pangenome and 15 lateral gene transfer events.</title>
        <authorList>
            <person name="Petersen C."/>
            <person name="Sorensen T."/>
            <person name="Nielsen M.R."/>
            <person name="Sondergaard T.E."/>
            <person name="Sorensen J.L."/>
            <person name="Fitzpatrick D.A."/>
            <person name="Frisvad J.C."/>
            <person name="Nielsen K.L."/>
        </authorList>
    </citation>
    <scope>NUCLEOTIDE SEQUENCE [LARGE SCALE GENOMIC DNA]</scope>
    <source>
        <strain evidence="1 2">IBT 29057</strain>
    </source>
</reference>
<comment type="caution">
    <text evidence="1">The sequence shown here is derived from an EMBL/GenBank/DDBJ whole genome shotgun (WGS) entry which is preliminary data.</text>
</comment>
<evidence type="ECO:0000313" key="1">
    <source>
        <dbReference type="EMBL" id="KAJ5590465.1"/>
    </source>
</evidence>
<proteinExistence type="predicted"/>
<protein>
    <submittedName>
        <fullName evidence="1">Uncharacterized protein</fullName>
    </submittedName>
</protein>
<name>A0AAD6DQ07_9EURO</name>